<sequence>MQVKWGKMVIKLTVWLTAEILLGLVGLDNLADYGEFTAGDYTVSSHYRPAQTLLHTPLPNPLFAAPVFS</sequence>
<dbReference type="EMBL" id="CP053586">
    <property type="protein sequence ID" value="WNZ21393.1"/>
    <property type="molecule type" value="Genomic_DNA"/>
</dbReference>
<reference evidence="1" key="1">
    <citation type="submission" date="2020-05" db="EMBL/GenBank/DDBJ databases">
        <authorList>
            <person name="Zhu T."/>
            <person name="Keshari N."/>
            <person name="Lu X."/>
        </authorList>
    </citation>
    <scope>NUCLEOTIDE SEQUENCE</scope>
    <source>
        <strain evidence="1">NK1-12</strain>
    </source>
</reference>
<protein>
    <submittedName>
        <fullName evidence="1">Uncharacterized protein</fullName>
    </submittedName>
</protein>
<gene>
    <name evidence="1" type="ORF">HJG54_18725</name>
</gene>
<proteinExistence type="predicted"/>
<name>A0AA97APD7_9CYAN</name>
<evidence type="ECO:0000313" key="1">
    <source>
        <dbReference type="EMBL" id="WNZ21393.1"/>
    </source>
</evidence>
<dbReference type="RefSeq" id="WP_316430592.1">
    <property type="nucleotide sequence ID" value="NZ_CP053586.1"/>
</dbReference>
<accession>A0AA97APD7</accession>
<organism evidence="1">
    <name type="scientific">Leptolyngbya sp. NK1-12</name>
    <dbReference type="NCBI Taxonomy" id="2547451"/>
    <lineage>
        <taxon>Bacteria</taxon>
        <taxon>Bacillati</taxon>
        <taxon>Cyanobacteriota</taxon>
        <taxon>Cyanophyceae</taxon>
        <taxon>Leptolyngbyales</taxon>
        <taxon>Leptolyngbyaceae</taxon>
        <taxon>Leptolyngbya group</taxon>
        <taxon>Leptolyngbya</taxon>
    </lineage>
</organism>
<dbReference type="AlphaFoldDB" id="A0AA97APD7"/>